<evidence type="ECO:0000313" key="2">
    <source>
        <dbReference type="Proteomes" id="UP000762676"/>
    </source>
</evidence>
<accession>A0AAV4GWK3</accession>
<dbReference type="AlphaFoldDB" id="A0AAV4GWK3"/>
<evidence type="ECO:0000313" key="1">
    <source>
        <dbReference type="EMBL" id="GFR89634.1"/>
    </source>
</evidence>
<dbReference type="EMBL" id="BMAT01005247">
    <property type="protein sequence ID" value="GFR89634.1"/>
    <property type="molecule type" value="Genomic_DNA"/>
</dbReference>
<keyword evidence="2" id="KW-1185">Reference proteome</keyword>
<name>A0AAV4GWK3_9GAST</name>
<organism evidence="1 2">
    <name type="scientific">Elysia marginata</name>
    <dbReference type="NCBI Taxonomy" id="1093978"/>
    <lineage>
        <taxon>Eukaryota</taxon>
        <taxon>Metazoa</taxon>
        <taxon>Spiralia</taxon>
        <taxon>Lophotrochozoa</taxon>
        <taxon>Mollusca</taxon>
        <taxon>Gastropoda</taxon>
        <taxon>Heterobranchia</taxon>
        <taxon>Euthyneura</taxon>
        <taxon>Panpulmonata</taxon>
        <taxon>Sacoglossa</taxon>
        <taxon>Placobranchoidea</taxon>
        <taxon>Plakobranchidae</taxon>
        <taxon>Elysia</taxon>
    </lineage>
</organism>
<sequence>MPNFSHLSLGTTFHYLQPTPDLYTNKHLIEGSPFGSLVLTLSSNTDLDRVVTYYAYECIYRIAHYGTVPIGCHANSLFQESEPQRVTKLFCSILDWLIGVRSYCNTHGEGNR</sequence>
<proteinExistence type="predicted"/>
<reference evidence="1 2" key="1">
    <citation type="journal article" date="2021" name="Elife">
        <title>Chloroplast acquisition without the gene transfer in kleptoplastic sea slugs, Plakobranchus ocellatus.</title>
        <authorList>
            <person name="Maeda T."/>
            <person name="Takahashi S."/>
            <person name="Yoshida T."/>
            <person name="Shimamura S."/>
            <person name="Takaki Y."/>
            <person name="Nagai Y."/>
            <person name="Toyoda A."/>
            <person name="Suzuki Y."/>
            <person name="Arimoto A."/>
            <person name="Ishii H."/>
            <person name="Satoh N."/>
            <person name="Nishiyama T."/>
            <person name="Hasebe M."/>
            <person name="Maruyama T."/>
            <person name="Minagawa J."/>
            <person name="Obokata J."/>
            <person name="Shigenobu S."/>
        </authorList>
    </citation>
    <scope>NUCLEOTIDE SEQUENCE [LARGE SCALE GENOMIC DNA]</scope>
</reference>
<gene>
    <name evidence="1" type="ORF">ElyMa_002547000</name>
</gene>
<comment type="caution">
    <text evidence="1">The sequence shown here is derived from an EMBL/GenBank/DDBJ whole genome shotgun (WGS) entry which is preliminary data.</text>
</comment>
<protein>
    <submittedName>
        <fullName evidence="1">Uncharacterized protein</fullName>
    </submittedName>
</protein>
<dbReference type="Proteomes" id="UP000762676">
    <property type="component" value="Unassembled WGS sequence"/>
</dbReference>